<dbReference type="SUPFAM" id="SSF55166">
    <property type="entry name" value="Hedgehog/DD-peptidase"/>
    <property type="match status" value="1"/>
</dbReference>
<reference evidence="2 3" key="1">
    <citation type="submission" date="2017-09" db="EMBL/GenBank/DDBJ databases">
        <title>Complete genome sequence of Verrucomicrobial strain HZ-65, isolated from freshwater.</title>
        <authorList>
            <person name="Choi A."/>
        </authorList>
    </citation>
    <scope>NUCLEOTIDE SEQUENCE [LARGE SCALE GENOMIC DNA]</scope>
    <source>
        <strain evidence="2 3">HZ-65</strain>
    </source>
</reference>
<dbReference type="CDD" id="cd14852">
    <property type="entry name" value="LD-carboxypeptidase"/>
    <property type="match status" value="1"/>
</dbReference>
<dbReference type="OrthoDB" id="9792074at2"/>
<keyword evidence="2" id="KW-0121">Carboxypeptidase</keyword>
<dbReference type="PANTHER" id="PTHR34385:SF1">
    <property type="entry name" value="PEPTIDOGLYCAN L-ALANYL-D-GLUTAMATE ENDOPEPTIDASE CWLK"/>
    <property type="match status" value="1"/>
</dbReference>
<accession>A0A290Q811</accession>
<dbReference type="InterPro" id="IPR058193">
    <property type="entry name" value="VanY/YodJ_core_dom"/>
</dbReference>
<sequence>MSAAVAYARRIAALHEALGIPHDYSLRRLLDVQPEADPAALVSIGQTDADRDCQLIESAAHAFRGMRARAREYDIELMPLSGFRSVERQVEIIRGKLALGEKIEVILNTMAAPGYSEHHTGRAIDIGTPGDLPLEESFSQTKAFSWLERHAGSFGFAMSFPKENPHGFIYEPWHWCWRAR</sequence>
<proteinExistence type="predicted"/>
<dbReference type="Proteomes" id="UP000217265">
    <property type="component" value="Chromosome"/>
</dbReference>
<dbReference type="EMBL" id="CP023344">
    <property type="protein sequence ID" value="ATC64855.1"/>
    <property type="molecule type" value="Genomic_DNA"/>
</dbReference>
<dbReference type="Pfam" id="PF02557">
    <property type="entry name" value="VanY"/>
    <property type="match status" value="1"/>
</dbReference>
<dbReference type="InterPro" id="IPR052179">
    <property type="entry name" value="DD-CPase-like"/>
</dbReference>
<keyword evidence="2" id="KW-0378">Hydrolase</keyword>
<dbReference type="GO" id="GO:0004180">
    <property type="term" value="F:carboxypeptidase activity"/>
    <property type="evidence" value="ECO:0007669"/>
    <property type="project" value="UniProtKB-KW"/>
</dbReference>
<dbReference type="KEGG" id="vbh:CMV30_13255"/>
<dbReference type="Gene3D" id="3.30.1380.10">
    <property type="match status" value="1"/>
</dbReference>
<dbReference type="PANTHER" id="PTHR34385">
    <property type="entry name" value="D-ALANYL-D-ALANINE CARBOXYPEPTIDASE"/>
    <property type="match status" value="1"/>
</dbReference>
<keyword evidence="3" id="KW-1185">Reference proteome</keyword>
<protein>
    <submittedName>
        <fullName evidence="2">D-alanyl-D-alanine carboxypeptidase</fullName>
    </submittedName>
</protein>
<dbReference type="InterPro" id="IPR003709">
    <property type="entry name" value="VanY-like_core_dom"/>
</dbReference>
<keyword evidence="2" id="KW-0645">Protease</keyword>
<feature type="domain" description="D-alanyl-D-alanine carboxypeptidase-like core" evidence="1">
    <location>
        <begin position="55"/>
        <end position="178"/>
    </location>
</feature>
<evidence type="ECO:0000259" key="1">
    <source>
        <dbReference type="Pfam" id="PF02557"/>
    </source>
</evidence>
<dbReference type="RefSeq" id="WP_096056486.1">
    <property type="nucleotide sequence ID" value="NZ_CP023344.1"/>
</dbReference>
<evidence type="ECO:0000313" key="2">
    <source>
        <dbReference type="EMBL" id="ATC64855.1"/>
    </source>
</evidence>
<name>A0A290Q811_9BACT</name>
<gene>
    <name evidence="2" type="ORF">CMV30_13255</name>
</gene>
<organism evidence="2 3">
    <name type="scientific">Nibricoccus aquaticus</name>
    <dbReference type="NCBI Taxonomy" id="2576891"/>
    <lineage>
        <taxon>Bacteria</taxon>
        <taxon>Pseudomonadati</taxon>
        <taxon>Verrucomicrobiota</taxon>
        <taxon>Opitutia</taxon>
        <taxon>Opitutales</taxon>
        <taxon>Opitutaceae</taxon>
        <taxon>Nibricoccus</taxon>
    </lineage>
</organism>
<dbReference type="InterPro" id="IPR009045">
    <property type="entry name" value="Zn_M74/Hedgehog-like"/>
</dbReference>
<dbReference type="GO" id="GO:0006508">
    <property type="term" value="P:proteolysis"/>
    <property type="evidence" value="ECO:0007669"/>
    <property type="project" value="InterPro"/>
</dbReference>
<dbReference type="AlphaFoldDB" id="A0A290Q811"/>
<evidence type="ECO:0000313" key="3">
    <source>
        <dbReference type="Proteomes" id="UP000217265"/>
    </source>
</evidence>